<dbReference type="PANTHER" id="PTHR47623:SF1">
    <property type="entry name" value="OS09G0287300 PROTEIN"/>
    <property type="match status" value="1"/>
</dbReference>
<dbReference type="CDD" id="cd07067">
    <property type="entry name" value="HP_PGM_like"/>
    <property type="match status" value="1"/>
</dbReference>
<dbReference type="EMBL" id="JASNJE010000009">
    <property type="protein sequence ID" value="MDK3073438.1"/>
    <property type="molecule type" value="Genomic_DNA"/>
</dbReference>
<comment type="caution">
    <text evidence="1">The sequence shown here is derived from an EMBL/GenBank/DDBJ whole genome shotgun (WGS) entry which is preliminary data.</text>
</comment>
<dbReference type="Proteomes" id="UP001227126">
    <property type="component" value="Unassembled WGS sequence"/>
</dbReference>
<evidence type="ECO:0000313" key="1">
    <source>
        <dbReference type="EMBL" id="MDK3073438.1"/>
    </source>
</evidence>
<keyword evidence="2" id="KW-1185">Reference proteome</keyword>
<protein>
    <submittedName>
        <fullName evidence="1">Histidine phosphatase family protein</fullName>
    </submittedName>
</protein>
<evidence type="ECO:0000313" key="2">
    <source>
        <dbReference type="Proteomes" id="UP001227126"/>
    </source>
</evidence>
<proteinExistence type="predicted"/>
<dbReference type="Pfam" id="PF00300">
    <property type="entry name" value="His_Phos_1"/>
    <property type="match status" value="1"/>
</dbReference>
<dbReference type="RefSeq" id="WP_284485375.1">
    <property type="nucleotide sequence ID" value="NZ_JASNJE010000009.1"/>
</dbReference>
<accession>A0ABT7FEA3</accession>
<dbReference type="PANTHER" id="PTHR47623">
    <property type="entry name" value="OS09G0287300 PROTEIN"/>
    <property type="match status" value="1"/>
</dbReference>
<dbReference type="InterPro" id="IPR013078">
    <property type="entry name" value="His_Pase_superF_clade-1"/>
</dbReference>
<reference evidence="1 2" key="1">
    <citation type="submission" date="2023-05" db="EMBL/GenBank/DDBJ databases">
        <title>Sedimentitalea sp. nov. JM2-8.</title>
        <authorList>
            <person name="Huang J."/>
        </authorList>
    </citation>
    <scope>NUCLEOTIDE SEQUENCE [LARGE SCALE GENOMIC DNA]</scope>
    <source>
        <strain evidence="1 2">JM2-8</strain>
    </source>
</reference>
<sequence length="168" mass="18636">MTRTLILMRHAKSSWDHPALSDHDRPLNKRGRAAAVALGGWLRDAGWQPDQALVSDSIRTRATFAGLDLPIEAEFTGALYHANPTDMQLVLEMARGDTVLMIGHNPGISEFAEILARTPPDHRKFHDFPTGATIVLRFDIDTWDALDTGQGEVLDFITPRDLTDTPPE</sequence>
<dbReference type="Gene3D" id="3.40.50.1240">
    <property type="entry name" value="Phosphoglycerate mutase-like"/>
    <property type="match status" value="1"/>
</dbReference>
<dbReference type="SUPFAM" id="SSF53254">
    <property type="entry name" value="Phosphoglycerate mutase-like"/>
    <property type="match status" value="1"/>
</dbReference>
<dbReference type="SMART" id="SM00855">
    <property type="entry name" value="PGAM"/>
    <property type="match status" value="1"/>
</dbReference>
<name>A0ABT7FEA3_9RHOB</name>
<organism evidence="1 2">
    <name type="scientific">Sedimentitalea xiamensis</name>
    <dbReference type="NCBI Taxonomy" id="3050037"/>
    <lineage>
        <taxon>Bacteria</taxon>
        <taxon>Pseudomonadati</taxon>
        <taxon>Pseudomonadota</taxon>
        <taxon>Alphaproteobacteria</taxon>
        <taxon>Rhodobacterales</taxon>
        <taxon>Paracoccaceae</taxon>
        <taxon>Sedimentitalea</taxon>
    </lineage>
</organism>
<gene>
    <name evidence="1" type="ORF">QO034_09975</name>
</gene>
<dbReference type="InterPro" id="IPR029033">
    <property type="entry name" value="His_PPase_superfam"/>
</dbReference>